<protein>
    <recommendedName>
        <fullName evidence="1">GOLD domain-containing protein</fullName>
    </recommendedName>
</protein>
<gene>
    <name evidence="2" type="ORF">ZOSMA_113G00350</name>
</gene>
<dbReference type="SUPFAM" id="SSF101576">
    <property type="entry name" value="Supernatant protein factor (SPF), C-terminal domain"/>
    <property type="match status" value="1"/>
</dbReference>
<evidence type="ECO:0000259" key="1">
    <source>
        <dbReference type="PROSITE" id="PS50866"/>
    </source>
</evidence>
<proteinExistence type="predicted"/>
<evidence type="ECO:0000313" key="3">
    <source>
        <dbReference type="Proteomes" id="UP000036987"/>
    </source>
</evidence>
<organism evidence="2 3">
    <name type="scientific">Zostera marina</name>
    <name type="common">Eelgrass</name>
    <dbReference type="NCBI Taxonomy" id="29655"/>
    <lineage>
        <taxon>Eukaryota</taxon>
        <taxon>Viridiplantae</taxon>
        <taxon>Streptophyta</taxon>
        <taxon>Embryophyta</taxon>
        <taxon>Tracheophyta</taxon>
        <taxon>Spermatophyta</taxon>
        <taxon>Magnoliopsida</taxon>
        <taxon>Liliopsida</taxon>
        <taxon>Zosteraceae</taxon>
        <taxon>Zostera</taxon>
    </lineage>
</organism>
<name>A0A0K9Q2P8_ZOSMR</name>
<evidence type="ECO:0000313" key="2">
    <source>
        <dbReference type="EMBL" id="KMZ75548.1"/>
    </source>
</evidence>
<dbReference type="InterPro" id="IPR009038">
    <property type="entry name" value="GOLD_dom"/>
</dbReference>
<dbReference type="Proteomes" id="UP000036987">
    <property type="component" value="Unassembled WGS sequence"/>
</dbReference>
<comment type="caution">
    <text evidence="2">The sequence shown here is derived from an EMBL/GenBank/DDBJ whole genome shotgun (WGS) entry which is preliminary data.</text>
</comment>
<dbReference type="EMBL" id="LFYR01000158">
    <property type="protein sequence ID" value="KMZ75548.1"/>
    <property type="molecule type" value="Genomic_DNA"/>
</dbReference>
<reference evidence="3" key="1">
    <citation type="journal article" date="2016" name="Nature">
        <title>The genome of the seagrass Zostera marina reveals angiosperm adaptation to the sea.</title>
        <authorList>
            <person name="Olsen J.L."/>
            <person name="Rouze P."/>
            <person name="Verhelst B."/>
            <person name="Lin Y.-C."/>
            <person name="Bayer T."/>
            <person name="Collen J."/>
            <person name="Dattolo E."/>
            <person name="De Paoli E."/>
            <person name="Dittami S."/>
            <person name="Maumus F."/>
            <person name="Michel G."/>
            <person name="Kersting A."/>
            <person name="Lauritano C."/>
            <person name="Lohaus R."/>
            <person name="Toepel M."/>
            <person name="Tonon T."/>
            <person name="Vanneste K."/>
            <person name="Amirebrahimi M."/>
            <person name="Brakel J."/>
            <person name="Bostroem C."/>
            <person name="Chovatia M."/>
            <person name="Grimwood J."/>
            <person name="Jenkins J.W."/>
            <person name="Jueterbock A."/>
            <person name="Mraz A."/>
            <person name="Stam W.T."/>
            <person name="Tice H."/>
            <person name="Bornberg-Bauer E."/>
            <person name="Green P.J."/>
            <person name="Pearson G.A."/>
            <person name="Procaccini G."/>
            <person name="Duarte C.M."/>
            <person name="Schmutz J."/>
            <person name="Reusch T.B.H."/>
            <person name="Van de Peer Y."/>
        </authorList>
    </citation>
    <scope>NUCLEOTIDE SEQUENCE [LARGE SCALE GENOMIC DNA]</scope>
    <source>
        <strain evidence="3">cv. Finnish</strain>
    </source>
</reference>
<dbReference type="AlphaFoldDB" id="A0A0K9Q2P8"/>
<dbReference type="PROSITE" id="PS50866">
    <property type="entry name" value="GOLD"/>
    <property type="match status" value="1"/>
</dbReference>
<feature type="domain" description="GOLD" evidence="1">
    <location>
        <begin position="415"/>
        <end position="516"/>
    </location>
</feature>
<dbReference type="InterPro" id="IPR036598">
    <property type="entry name" value="GOLD_dom_sf"/>
</dbReference>
<keyword evidence="3" id="KW-1185">Reference proteome</keyword>
<dbReference type="Gene3D" id="2.60.120.680">
    <property type="entry name" value="GOLD domain"/>
    <property type="match status" value="1"/>
</dbReference>
<dbReference type="OrthoDB" id="1434354at2759"/>
<dbReference type="PANTHER" id="PTHR47532:SF1">
    <property type="entry name" value="RETINAL-BINDING PROTEIN"/>
    <property type="match status" value="1"/>
</dbReference>
<dbReference type="OMA" id="NDDHGPM"/>
<dbReference type="PANTHER" id="PTHR47532">
    <property type="entry name" value="RETINAL-BINDING PROTEIN"/>
    <property type="match status" value="1"/>
</dbReference>
<accession>A0A0K9Q2P8</accession>
<sequence>MASWIGSQRRPTAQKVWWEKARSNNEMDQITAHRPRYWAHMGSYGPIFLISPPLSLFCFPKIQQTHSSSSFCSSRADRAGVLDFQFIVVVVGGRGNEMTSLSGLVPITKSFLSRYYDKYPFPPLSHDVSRLTDQLQELVERLQKEHPLDSDEERVSREAGLSVPQKIDENMWKNREHIEEMLFLLEESHWPKLLQQKATDEDSAIVSNFRIKLQSTFKALESFQIRNTDNVFSTVMTYMPQDFRGSLIRQQRERSERSRQAVVDALINSGGSIHDKYALMWTQQMDRRSQLAQLGSATGVYKALVKYLVGVPQVLLDFVRQINDDHGPMEEQRQRYGPSFYRLTKLAIYIRLCLLLSWGRCKTNKIEKDQISILEHAINVYTLELERFLNFIGDVFANSPFLISADEAGALESSESNDYKEIIIPAGKKHEVSLTIDTVNSYIAWDFSLTQGKNMDIGFTLEHVSPSGQISMILPYQRYESDQGNFSTIVTGCYKLTWDNSYSKFFKKNLRYKVDAIPPVEEIVEPVTEEAELC</sequence>